<keyword evidence="1" id="KW-0479">Metal-binding</keyword>
<organism evidence="6 7">
    <name type="scientific">Allacma fusca</name>
    <dbReference type="NCBI Taxonomy" id="39272"/>
    <lineage>
        <taxon>Eukaryota</taxon>
        <taxon>Metazoa</taxon>
        <taxon>Ecdysozoa</taxon>
        <taxon>Arthropoda</taxon>
        <taxon>Hexapoda</taxon>
        <taxon>Collembola</taxon>
        <taxon>Symphypleona</taxon>
        <taxon>Sminthuridae</taxon>
        <taxon>Allacma</taxon>
    </lineage>
</organism>
<keyword evidence="7" id="KW-1185">Reference proteome</keyword>
<dbReference type="InterPro" id="IPR001965">
    <property type="entry name" value="Znf_PHD"/>
</dbReference>
<dbReference type="InterPro" id="IPR053835">
    <property type="entry name" value="ASH2L-like_WH"/>
</dbReference>
<dbReference type="PROSITE" id="PS01359">
    <property type="entry name" value="ZF_PHD_1"/>
    <property type="match status" value="1"/>
</dbReference>
<evidence type="ECO:0000313" key="6">
    <source>
        <dbReference type="EMBL" id="CAG7727789.1"/>
    </source>
</evidence>
<dbReference type="FunFam" id="3.90.980.20:FF:000005">
    <property type="entry name" value="Set1/Ash2 histone methyltransferase complex subunit ASH2"/>
    <property type="match status" value="1"/>
</dbReference>
<evidence type="ECO:0000256" key="4">
    <source>
        <dbReference type="SAM" id="MobiDB-lite"/>
    </source>
</evidence>
<feature type="domain" description="Zinc finger PHD-type" evidence="5">
    <location>
        <begin position="204"/>
        <end position="254"/>
    </location>
</feature>
<gene>
    <name evidence="6" type="ORF">AFUS01_LOCUS16615</name>
</gene>
<dbReference type="InterPro" id="IPR049455">
    <property type="entry name" value="ASH2-like_PHD"/>
</dbReference>
<feature type="compositionally biased region" description="Acidic residues" evidence="4">
    <location>
        <begin position="21"/>
        <end position="30"/>
    </location>
</feature>
<comment type="caution">
    <text evidence="6">The sequence shown here is derived from an EMBL/GenBank/DDBJ whole genome shotgun (WGS) entry which is preliminary data.</text>
</comment>
<proteinExistence type="predicted"/>
<feature type="region of interest" description="Disordered" evidence="4">
    <location>
        <begin position="1"/>
        <end position="32"/>
    </location>
</feature>
<accession>A0A8J2P1R0</accession>
<dbReference type="CDD" id="cd15583">
    <property type="entry name" value="PHD_ash2p_like"/>
    <property type="match status" value="1"/>
</dbReference>
<dbReference type="OrthoDB" id="10266026at2759"/>
<evidence type="ECO:0000313" key="7">
    <source>
        <dbReference type="Proteomes" id="UP000708208"/>
    </source>
</evidence>
<dbReference type="EMBL" id="CAJVCH010153861">
    <property type="protein sequence ID" value="CAG7727789.1"/>
    <property type="molecule type" value="Genomic_DNA"/>
</dbReference>
<dbReference type="SMART" id="SM00249">
    <property type="entry name" value="PHD"/>
    <property type="match status" value="1"/>
</dbReference>
<dbReference type="InterPro" id="IPR019786">
    <property type="entry name" value="Zinc_finger_PHD-type_CS"/>
</dbReference>
<evidence type="ECO:0000259" key="5">
    <source>
        <dbReference type="SMART" id="SM00249"/>
    </source>
</evidence>
<dbReference type="GO" id="GO:0008270">
    <property type="term" value="F:zinc ion binding"/>
    <property type="evidence" value="ECO:0007669"/>
    <property type="project" value="UniProtKB-KW"/>
</dbReference>
<keyword evidence="3" id="KW-0862">Zinc</keyword>
<keyword evidence="2" id="KW-0863">Zinc-finger</keyword>
<sequence>LFDSSLKKASNPSEMDPSENSGEEPMEVEDLPLLTEVSETADTEGTYRVGEFCQPRIPMVKQTVKVEAKAGLESKDDTGQRRGDVIDEVHVGSPEVPTSENLDEHEVAVDPLRGTAQPILDFLVEDETGVNVEVVEVADSEMPDEGDGNPDGGEQDERTLGAAADIEEREIGEESTIGLEDFADENESEPFVEITRRRVSQDGNCYCGKERNLNIAELLCASCNRWYHESCIGYQLGKLVPFMTNYVFICKNCSPTGLESFKRNQAQFSQMCVTALANLTQASVKEGRNRKIFSKDKDIIPFFDMHWEGMTTTTRRVTQSWHATVSKALQKEAGTIFTFEEALNDPDSPHFGLLSADLTQIRPNYDAMIKGGHLKVTELGVHQSKRFEVIIGSSGLIINNSFIAFTISSLPCFLE</sequence>
<dbReference type="Pfam" id="PF21257">
    <property type="entry name" value="PHD_ash2p_like"/>
    <property type="match status" value="1"/>
</dbReference>
<feature type="non-terminal residue" evidence="6">
    <location>
        <position position="1"/>
    </location>
</feature>
<evidence type="ECO:0000256" key="1">
    <source>
        <dbReference type="ARBA" id="ARBA00022723"/>
    </source>
</evidence>
<reference evidence="6" key="1">
    <citation type="submission" date="2021-06" db="EMBL/GenBank/DDBJ databases">
        <authorList>
            <person name="Hodson N. C."/>
            <person name="Mongue J. A."/>
            <person name="Jaron S. K."/>
        </authorList>
    </citation>
    <scope>NUCLEOTIDE SEQUENCE</scope>
</reference>
<name>A0A8J2P1R0_9HEXA</name>
<protein>
    <recommendedName>
        <fullName evidence="5">Zinc finger PHD-type domain-containing protein</fullName>
    </recommendedName>
</protein>
<evidence type="ECO:0000256" key="3">
    <source>
        <dbReference type="ARBA" id="ARBA00022833"/>
    </source>
</evidence>
<dbReference type="Pfam" id="PF21198">
    <property type="entry name" value="ASH2L-like_WH"/>
    <property type="match status" value="1"/>
</dbReference>
<evidence type="ECO:0000256" key="2">
    <source>
        <dbReference type="ARBA" id="ARBA00022771"/>
    </source>
</evidence>
<dbReference type="Proteomes" id="UP000708208">
    <property type="component" value="Unassembled WGS sequence"/>
</dbReference>
<dbReference type="AlphaFoldDB" id="A0A8J2P1R0"/>